<keyword evidence="2" id="KW-1185">Reference proteome</keyword>
<dbReference type="EMBL" id="BAAAQM010000061">
    <property type="protein sequence ID" value="GAA1997887.1"/>
    <property type="molecule type" value="Genomic_DNA"/>
</dbReference>
<evidence type="ECO:0000313" key="1">
    <source>
        <dbReference type="EMBL" id="GAA1997887.1"/>
    </source>
</evidence>
<comment type="caution">
    <text evidence="1">The sequence shown here is derived from an EMBL/GenBank/DDBJ whole genome shotgun (WGS) entry which is preliminary data.</text>
</comment>
<dbReference type="RefSeq" id="WP_344661848.1">
    <property type="nucleotide sequence ID" value="NZ_BAAAQM010000061.1"/>
</dbReference>
<evidence type="ECO:0000313" key="2">
    <source>
        <dbReference type="Proteomes" id="UP001499854"/>
    </source>
</evidence>
<gene>
    <name evidence="1" type="ORF">GCM10009838_73950</name>
</gene>
<reference evidence="1 2" key="1">
    <citation type="journal article" date="2019" name="Int. J. Syst. Evol. Microbiol.">
        <title>The Global Catalogue of Microorganisms (GCM) 10K type strain sequencing project: providing services to taxonomists for standard genome sequencing and annotation.</title>
        <authorList>
            <consortium name="The Broad Institute Genomics Platform"/>
            <consortium name="The Broad Institute Genome Sequencing Center for Infectious Disease"/>
            <person name="Wu L."/>
            <person name="Ma J."/>
        </authorList>
    </citation>
    <scope>NUCLEOTIDE SEQUENCE [LARGE SCALE GENOMIC DNA]</scope>
    <source>
        <strain evidence="1 2">JCM 16013</strain>
    </source>
</reference>
<organism evidence="1 2">
    <name type="scientific">Catenulispora subtropica</name>
    <dbReference type="NCBI Taxonomy" id="450798"/>
    <lineage>
        <taxon>Bacteria</taxon>
        <taxon>Bacillati</taxon>
        <taxon>Actinomycetota</taxon>
        <taxon>Actinomycetes</taxon>
        <taxon>Catenulisporales</taxon>
        <taxon>Catenulisporaceae</taxon>
        <taxon>Catenulispora</taxon>
    </lineage>
</organism>
<name>A0ABN2T3B8_9ACTN</name>
<dbReference type="Proteomes" id="UP001499854">
    <property type="component" value="Unassembled WGS sequence"/>
</dbReference>
<proteinExistence type="predicted"/>
<accession>A0ABN2T3B8</accession>
<sequence length="84" mass="8798">MSFSTGLTTLVGVLGLANLLLALGLTRRVTEHDQRLDHLSRPGPEPLPDLGEHVGAFQTTTVDGTPLSEADRTPGTAVGFFDAA</sequence>
<protein>
    <submittedName>
        <fullName evidence="1">Uncharacterized protein</fullName>
    </submittedName>
</protein>